<protein>
    <recommendedName>
        <fullName evidence="6">Capsid protein</fullName>
    </recommendedName>
</protein>
<proteinExistence type="predicted"/>
<organism evidence="3 5">
    <name type="scientific">Rat stool-associated circular ssDNA virus</name>
    <dbReference type="NCBI Taxonomy" id="1699316"/>
    <lineage>
        <taxon>Viruses</taxon>
        <taxon>Monodnaviria</taxon>
        <taxon>Shotokuvirae</taxon>
        <taxon>Cressdnaviricota</taxon>
        <taxon>Arfiviricetes</taxon>
        <taxon>Cremevirales</taxon>
        <taxon>Smacoviridae</taxon>
        <taxon>Porprismacovirus</taxon>
        <taxon>Porprismacovirus ratas1</taxon>
    </lineage>
</organism>
<evidence type="ECO:0000313" key="2">
    <source>
        <dbReference type="EMBL" id="ALO65153.1"/>
    </source>
</evidence>
<evidence type="ECO:0000256" key="1">
    <source>
        <dbReference type="SAM" id="MobiDB-lite"/>
    </source>
</evidence>
<sequence>MARWYRRYRRSSYRRTGKHWSPTTQVVNTQTSSGSQKSLPIAFNHTGERVGSSYPIGPIMKVKYFRLNIVFESSVTVLWALVYVPDGLPIGKLNVTGTGVDSMPGALYEPQQFIITSGVYTSQGSSGASAPLRVWTPLARNLNPGDGVFLVWQALTTASSIPTVITLNYSSCVN</sequence>
<feature type="region of interest" description="Disordered" evidence="1">
    <location>
        <begin position="16"/>
        <end position="38"/>
    </location>
</feature>
<evidence type="ECO:0000313" key="3">
    <source>
        <dbReference type="EMBL" id="ALO65161.1"/>
    </source>
</evidence>
<dbReference type="EMBL" id="KT945141">
    <property type="protein sequence ID" value="ALO65153.1"/>
    <property type="molecule type" value="Genomic_DNA"/>
</dbReference>
<reference evidence="4 5" key="1">
    <citation type="journal article" date="2015" name="PLoS ONE">
        <title>New Type of Papillomavirus and Novel Circular Single Stranded DNA Virus Discovered in Urban Rattus norvegicus Using Circular DNA Enrichment and Metagenomics.</title>
        <authorList>
            <person name="Hansen T.A."/>
            <person name="Fridholm H."/>
            <person name="Froslev T.G."/>
            <person name="Kjartansdottir K.R."/>
            <person name="Willerslev E."/>
            <person name="Nielsen L.P."/>
            <person name="Hansen A.J."/>
        </authorList>
    </citation>
    <scope>NUCLEOTIDE SEQUENCE [LARGE SCALE GENOMIC DNA]</scope>
    <source>
        <strain evidence="3">Rat_56S-68000001</strain>
        <strain evidence="2">Rat_69S-39000007</strain>
    </source>
</reference>
<evidence type="ECO:0008006" key="6">
    <source>
        <dbReference type="Google" id="ProtNLM"/>
    </source>
</evidence>
<dbReference type="Proteomes" id="UP000158059">
    <property type="component" value="Genome"/>
</dbReference>
<evidence type="ECO:0000313" key="4">
    <source>
        <dbReference type="Proteomes" id="UP000107390"/>
    </source>
</evidence>
<accession>A0A0S2LUN9</accession>
<feature type="compositionally biased region" description="Polar residues" evidence="1">
    <location>
        <begin position="21"/>
        <end position="38"/>
    </location>
</feature>
<evidence type="ECO:0000313" key="5">
    <source>
        <dbReference type="Proteomes" id="UP000158059"/>
    </source>
</evidence>
<dbReference type="EMBL" id="KT945148">
    <property type="protein sequence ID" value="ALO65161.1"/>
    <property type="molecule type" value="Genomic_DNA"/>
</dbReference>
<dbReference type="Proteomes" id="UP000107390">
    <property type="component" value="Genome"/>
</dbReference>
<name>A0A0S2LUN9_9VIRU</name>